<protein>
    <submittedName>
        <fullName evidence="2">Uncharacterized protein</fullName>
    </submittedName>
</protein>
<name>A0A0F9HA14_9ZZZZ</name>
<sequence>MNLEELNDRIKYAEIQALELAEKIEDAKEQTELIQLETADNVASEQDLITNKPLFSNPAKRRAEIKVRLGKNEIFTKTLKLLKNSKHSLEMMKINLSHQKRLFQARLIIEKVV</sequence>
<feature type="coiled-coil region" evidence="1">
    <location>
        <begin position="3"/>
        <end position="37"/>
    </location>
</feature>
<dbReference type="AlphaFoldDB" id="A0A0F9HA14"/>
<evidence type="ECO:0000313" key="2">
    <source>
        <dbReference type="EMBL" id="KKM07964.1"/>
    </source>
</evidence>
<keyword evidence="1" id="KW-0175">Coiled coil</keyword>
<evidence type="ECO:0000256" key="1">
    <source>
        <dbReference type="SAM" id="Coils"/>
    </source>
</evidence>
<organism evidence="2">
    <name type="scientific">marine sediment metagenome</name>
    <dbReference type="NCBI Taxonomy" id="412755"/>
    <lineage>
        <taxon>unclassified sequences</taxon>
        <taxon>metagenomes</taxon>
        <taxon>ecological metagenomes</taxon>
    </lineage>
</organism>
<gene>
    <name evidence="2" type="ORF">LCGC14_1728690</name>
</gene>
<accession>A0A0F9HA14</accession>
<reference evidence="2" key="1">
    <citation type="journal article" date="2015" name="Nature">
        <title>Complex archaea that bridge the gap between prokaryotes and eukaryotes.</title>
        <authorList>
            <person name="Spang A."/>
            <person name="Saw J.H."/>
            <person name="Jorgensen S.L."/>
            <person name="Zaremba-Niedzwiedzka K."/>
            <person name="Martijn J."/>
            <person name="Lind A.E."/>
            <person name="van Eijk R."/>
            <person name="Schleper C."/>
            <person name="Guy L."/>
            <person name="Ettema T.J."/>
        </authorList>
    </citation>
    <scope>NUCLEOTIDE SEQUENCE</scope>
</reference>
<proteinExistence type="predicted"/>
<dbReference type="EMBL" id="LAZR01015658">
    <property type="protein sequence ID" value="KKM07964.1"/>
    <property type="molecule type" value="Genomic_DNA"/>
</dbReference>
<comment type="caution">
    <text evidence="2">The sequence shown here is derived from an EMBL/GenBank/DDBJ whole genome shotgun (WGS) entry which is preliminary data.</text>
</comment>